<sequence length="66" mass="7726">MSGRLKRRLRELSAGEEQLDLFIMERQRVGSLYDVFMLIYVPADKVVRPPDYPLLPPRAPRGHIVY</sequence>
<name>A0A8J2QEF2_9NEOP</name>
<proteinExistence type="predicted"/>
<evidence type="ECO:0000313" key="2">
    <source>
        <dbReference type="Proteomes" id="UP000789524"/>
    </source>
</evidence>
<dbReference type="Proteomes" id="UP000789524">
    <property type="component" value="Unassembled WGS sequence"/>
</dbReference>
<reference evidence="1" key="1">
    <citation type="submission" date="2021-09" db="EMBL/GenBank/DDBJ databases">
        <authorList>
            <person name="Martin H S."/>
        </authorList>
    </citation>
    <scope>NUCLEOTIDE SEQUENCE</scope>
</reference>
<comment type="caution">
    <text evidence="1">The sequence shown here is derived from an EMBL/GenBank/DDBJ whole genome shotgun (WGS) entry which is preliminary data.</text>
</comment>
<accession>A0A8J2QEF2</accession>
<dbReference type="AlphaFoldDB" id="A0A8J2QEF2"/>
<protein>
    <submittedName>
        <fullName evidence="1">(African queen) hypothetical protein</fullName>
    </submittedName>
</protein>
<dbReference type="EMBL" id="CAKASE010000044">
    <property type="protein sequence ID" value="CAG9560058.1"/>
    <property type="molecule type" value="Genomic_DNA"/>
</dbReference>
<evidence type="ECO:0000313" key="1">
    <source>
        <dbReference type="EMBL" id="CAG9560058.1"/>
    </source>
</evidence>
<keyword evidence="2" id="KW-1185">Reference proteome</keyword>
<gene>
    <name evidence="1" type="ORF">DCHRY22_LOCUS1787</name>
</gene>
<organism evidence="1 2">
    <name type="scientific">Danaus chrysippus</name>
    <name type="common">African queen</name>
    <dbReference type="NCBI Taxonomy" id="151541"/>
    <lineage>
        <taxon>Eukaryota</taxon>
        <taxon>Metazoa</taxon>
        <taxon>Ecdysozoa</taxon>
        <taxon>Arthropoda</taxon>
        <taxon>Hexapoda</taxon>
        <taxon>Insecta</taxon>
        <taxon>Pterygota</taxon>
        <taxon>Neoptera</taxon>
        <taxon>Endopterygota</taxon>
        <taxon>Lepidoptera</taxon>
        <taxon>Glossata</taxon>
        <taxon>Ditrysia</taxon>
        <taxon>Papilionoidea</taxon>
        <taxon>Nymphalidae</taxon>
        <taxon>Danainae</taxon>
        <taxon>Danaini</taxon>
        <taxon>Danaina</taxon>
        <taxon>Danaus</taxon>
        <taxon>Anosia</taxon>
    </lineage>
</organism>